<gene>
    <name evidence="1" type="ORF">EAK82_22180</name>
</gene>
<sequence length="247" mass="27428">METVLDVLKAMEKASAREIAARMKIEPRDALEMLNEQQEIGTVTFLNGYWLLSGIAPARTKTVKCGTLKPEASKEMTVKIGEQQLTDAIRENGPLTAEDLATMFDVTSRKVVATLANATGKGRLSRVKQDGKFRYCIPETTSAPEAVPEHEYVPKESESSITRYVTSAIDASTESDTVQVDDKPPLVLTESHPGCTRLPTPKEISRVIRKLRSALHQAELVRKSVIAAKKHEKTLNRMTRLLQELQQ</sequence>
<dbReference type="Pfam" id="PF07789">
    <property type="entry name" value="DUF1627"/>
    <property type="match status" value="1"/>
</dbReference>
<accession>A0A403N1T3</accession>
<protein>
    <submittedName>
        <fullName evidence="1">DUF1627 domain-containing protein</fullName>
    </submittedName>
</protein>
<organism evidence="1">
    <name type="scientific">Salmonella enterica</name>
    <name type="common">Salmonella choleraesuis</name>
    <dbReference type="NCBI Taxonomy" id="28901"/>
    <lineage>
        <taxon>Bacteria</taxon>
        <taxon>Pseudomonadati</taxon>
        <taxon>Pseudomonadota</taxon>
        <taxon>Gammaproteobacteria</taxon>
        <taxon>Enterobacterales</taxon>
        <taxon>Enterobacteriaceae</taxon>
        <taxon>Salmonella</taxon>
    </lineage>
</organism>
<evidence type="ECO:0000313" key="1">
    <source>
        <dbReference type="EMBL" id="MLW02837.1"/>
    </source>
</evidence>
<dbReference type="EMBL" id="RVIJ01000032">
    <property type="protein sequence ID" value="MLW02837.1"/>
    <property type="molecule type" value="Genomic_DNA"/>
</dbReference>
<dbReference type="Proteomes" id="UP000885392">
    <property type="component" value="Unassembled WGS sequence"/>
</dbReference>
<comment type="caution">
    <text evidence="1">The sequence shown here is derived from an EMBL/GenBank/DDBJ whole genome shotgun (WGS) entry which is preliminary data.</text>
</comment>
<reference evidence="1" key="1">
    <citation type="submission" date="2018-10" db="EMBL/GenBank/DDBJ databases">
        <authorList>
            <consortium name="PulseNet: The National Subtyping Network for Foodborne Disease Surveillance"/>
            <person name="Tarr C.L."/>
            <person name="Trees E."/>
            <person name="Katz L.S."/>
            <person name="Carleton-Romer H.A."/>
            <person name="Stroika S."/>
            <person name="Kucerova Z."/>
            <person name="Roache K.F."/>
            <person name="Sabol A.L."/>
            <person name="Besser J."/>
            <person name="Gerner-Smidt P."/>
        </authorList>
    </citation>
    <scope>NUCLEOTIDE SEQUENCE [LARGE SCALE GENOMIC DNA]</scope>
    <source>
        <strain evidence="1">PNUSAS038541</strain>
    </source>
</reference>
<proteinExistence type="predicted"/>
<dbReference type="AlphaFoldDB" id="A0A403N1T3"/>
<dbReference type="InterPro" id="IPR012432">
    <property type="entry name" value="DUF1627"/>
</dbReference>
<name>A0A403N1T3_SALER</name>